<keyword evidence="1" id="KW-0175">Coiled coil</keyword>
<feature type="non-terminal residue" evidence="3">
    <location>
        <position position="127"/>
    </location>
</feature>
<dbReference type="EMBL" id="NCKW01006738">
    <property type="protein sequence ID" value="POM70867.1"/>
    <property type="molecule type" value="Genomic_DNA"/>
</dbReference>
<gene>
    <name evidence="3" type="ORF">PHPALM_12641</name>
</gene>
<feature type="coiled-coil region" evidence="1">
    <location>
        <begin position="54"/>
        <end position="108"/>
    </location>
</feature>
<dbReference type="CDD" id="cd14686">
    <property type="entry name" value="bZIP"/>
    <property type="match status" value="1"/>
</dbReference>
<dbReference type="OrthoDB" id="107313at2759"/>
<feature type="region of interest" description="Disordered" evidence="2">
    <location>
        <begin position="28"/>
        <end position="47"/>
    </location>
</feature>
<evidence type="ECO:0000313" key="3">
    <source>
        <dbReference type="EMBL" id="POM70867.1"/>
    </source>
</evidence>
<reference evidence="3 4" key="1">
    <citation type="journal article" date="2017" name="Genome Biol. Evol.">
        <title>Phytophthora megakarya and P. palmivora, closely related causal agents of cacao black pod rot, underwent increases in genome sizes and gene numbers by different mechanisms.</title>
        <authorList>
            <person name="Ali S.S."/>
            <person name="Shao J."/>
            <person name="Lary D.J."/>
            <person name="Kronmiller B."/>
            <person name="Shen D."/>
            <person name="Strem M.D."/>
            <person name="Amoako-Attah I."/>
            <person name="Akrofi A.Y."/>
            <person name="Begoude B.A."/>
            <person name="Ten Hoopen G.M."/>
            <person name="Coulibaly K."/>
            <person name="Kebe B.I."/>
            <person name="Melnick R.L."/>
            <person name="Guiltinan M.J."/>
            <person name="Tyler B.M."/>
            <person name="Meinhardt L.W."/>
            <person name="Bailey B.A."/>
        </authorList>
    </citation>
    <scope>NUCLEOTIDE SEQUENCE [LARGE SCALE GENOMIC DNA]</scope>
    <source>
        <strain evidence="4">sbr112.9</strain>
    </source>
</reference>
<sequence length="127" mass="14564">MDNSALYPPNHQALSDTVITDVIQRIRPPSSTLSSPSNANILPPLQKSQPIFEDAAAENELRRQRNRMHQARHKMKQRKKVEGLEASIQQLREEVQELKLQREVVSVGAMSNTTVWNVAAEYFRVFR</sequence>
<organism evidence="3 4">
    <name type="scientific">Phytophthora palmivora</name>
    <dbReference type="NCBI Taxonomy" id="4796"/>
    <lineage>
        <taxon>Eukaryota</taxon>
        <taxon>Sar</taxon>
        <taxon>Stramenopiles</taxon>
        <taxon>Oomycota</taxon>
        <taxon>Peronosporomycetes</taxon>
        <taxon>Peronosporales</taxon>
        <taxon>Peronosporaceae</taxon>
        <taxon>Phytophthora</taxon>
    </lineage>
</organism>
<comment type="caution">
    <text evidence="3">The sequence shown here is derived from an EMBL/GenBank/DDBJ whole genome shotgun (WGS) entry which is preliminary data.</text>
</comment>
<evidence type="ECO:0000256" key="1">
    <source>
        <dbReference type="SAM" id="Coils"/>
    </source>
</evidence>
<proteinExistence type="predicted"/>
<evidence type="ECO:0008006" key="5">
    <source>
        <dbReference type="Google" id="ProtNLM"/>
    </source>
</evidence>
<dbReference type="AlphaFoldDB" id="A0A2P4XZ95"/>
<name>A0A2P4XZ95_9STRA</name>
<accession>A0A2P4XZ95</accession>
<protein>
    <recommendedName>
        <fullName evidence="5">BZIP domain-containing protein</fullName>
    </recommendedName>
</protein>
<feature type="compositionally biased region" description="Polar residues" evidence="2">
    <location>
        <begin position="29"/>
        <end position="40"/>
    </location>
</feature>
<evidence type="ECO:0000313" key="4">
    <source>
        <dbReference type="Proteomes" id="UP000237271"/>
    </source>
</evidence>
<dbReference type="Proteomes" id="UP000237271">
    <property type="component" value="Unassembled WGS sequence"/>
</dbReference>
<evidence type="ECO:0000256" key="2">
    <source>
        <dbReference type="SAM" id="MobiDB-lite"/>
    </source>
</evidence>
<keyword evidence="4" id="KW-1185">Reference proteome</keyword>